<dbReference type="PANTHER" id="PTHR35864">
    <property type="entry name" value="ZINC METALLOPROTEASE MJ0611-RELATED"/>
    <property type="match status" value="1"/>
</dbReference>
<dbReference type="CDD" id="cd06158">
    <property type="entry name" value="S2P-M50_like_1"/>
    <property type="match status" value="1"/>
</dbReference>
<evidence type="ECO:0000313" key="16">
    <source>
        <dbReference type="Proteomes" id="UP000217944"/>
    </source>
</evidence>
<evidence type="ECO:0000256" key="3">
    <source>
        <dbReference type="ARBA" id="ARBA00007931"/>
    </source>
</evidence>
<evidence type="ECO:0000256" key="6">
    <source>
        <dbReference type="ARBA" id="ARBA00022692"/>
    </source>
</evidence>
<evidence type="ECO:0000256" key="11">
    <source>
        <dbReference type="ARBA" id="ARBA00023049"/>
    </source>
</evidence>
<feature type="transmembrane region" description="Helical" evidence="13">
    <location>
        <begin position="134"/>
        <end position="155"/>
    </location>
</feature>
<evidence type="ECO:0000256" key="9">
    <source>
        <dbReference type="ARBA" id="ARBA00022833"/>
    </source>
</evidence>
<keyword evidence="4" id="KW-1003">Cell membrane</keyword>
<dbReference type="InterPro" id="IPR044537">
    <property type="entry name" value="Rip2-like"/>
</dbReference>
<evidence type="ECO:0000256" key="10">
    <source>
        <dbReference type="ARBA" id="ARBA00022989"/>
    </source>
</evidence>
<comment type="subcellular location">
    <subcellularLocation>
        <location evidence="2">Cell membrane</location>
        <topology evidence="2">Multi-pass membrane protein</topology>
    </subcellularLocation>
</comment>
<dbReference type="GO" id="GO:0006508">
    <property type="term" value="P:proteolysis"/>
    <property type="evidence" value="ECO:0007669"/>
    <property type="project" value="UniProtKB-KW"/>
</dbReference>
<evidence type="ECO:0000256" key="1">
    <source>
        <dbReference type="ARBA" id="ARBA00001947"/>
    </source>
</evidence>
<evidence type="ECO:0000256" key="4">
    <source>
        <dbReference type="ARBA" id="ARBA00022475"/>
    </source>
</evidence>
<dbReference type="PANTHER" id="PTHR35864:SF1">
    <property type="entry name" value="ZINC METALLOPROTEASE YWHC-RELATED"/>
    <property type="match status" value="1"/>
</dbReference>
<evidence type="ECO:0000256" key="13">
    <source>
        <dbReference type="SAM" id="Phobius"/>
    </source>
</evidence>
<evidence type="ECO:0000256" key="2">
    <source>
        <dbReference type="ARBA" id="ARBA00004651"/>
    </source>
</evidence>
<keyword evidence="5" id="KW-0645">Protease</keyword>
<evidence type="ECO:0000313" key="15">
    <source>
        <dbReference type="EMBL" id="GAX87428.1"/>
    </source>
</evidence>
<dbReference type="EMBL" id="BDME01000001">
    <property type="protein sequence ID" value="GAX87428.1"/>
    <property type="molecule type" value="Genomic_DNA"/>
</dbReference>
<dbReference type="InterPro" id="IPR008915">
    <property type="entry name" value="Peptidase_M50"/>
</dbReference>
<evidence type="ECO:0000256" key="8">
    <source>
        <dbReference type="ARBA" id="ARBA00022801"/>
    </source>
</evidence>
<sequence length="218" mass="24487">MEYVIKYTALILAFLIAVIGHEIMHGLVARYYGDETARREGRLSLNPVKHIDPFGSIVFPILLFLSQKLAGVNDPIIFGWAKPVPVNIFKVVENGGYIGAFNVSIAGVTYNFVLAFIASALIGFFDFHTVFGAFMFLFLYYLIVVNVVLGVFNLIPVPPLDGANALKYLSLQFKIYGVAKFYNKIEPYGMIILLIILFTPLANYFFYPAEVIISWLLH</sequence>
<evidence type="ECO:0000259" key="14">
    <source>
        <dbReference type="Pfam" id="PF02163"/>
    </source>
</evidence>
<comment type="cofactor">
    <cofactor evidence="1">
        <name>Zn(2+)</name>
        <dbReference type="ChEBI" id="CHEBI:29105"/>
    </cofactor>
</comment>
<keyword evidence="6 13" id="KW-0812">Transmembrane</keyword>
<organism evidence="15 16">
    <name type="scientific">Lebetimonas natsushimae</name>
    <dbReference type="NCBI Taxonomy" id="1936991"/>
    <lineage>
        <taxon>Bacteria</taxon>
        <taxon>Pseudomonadati</taxon>
        <taxon>Campylobacterota</taxon>
        <taxon>Epsilonproteobacteria</taxon>
        <taxon>Nautiliales</taxon>
        <taxon>Nautiliaceae</taxon>
        <taxon>Lebetimonas</taxon>
    </lineage>
</organism>
<reference evidence="15 16" key="1">
    <citation type="journal article" date="2017" name="Syst. Appl. Microbiol.">
        <title>Lebetimonas natsushimae sp. nov., a novel strictly anaerobic, moderately thermophilic chemoautotroph isolated from a deep-sea hydrothermal vent polychaete nest in the Mid-Okinawa Trough.</title>
        <authorList>
            <person name="Nagata R."/>
            <person name="Takaki Y."/>
            <person name="Tame A."/>
            <person name="Nunoura T."/>
            <person name="Muto H."/>
            <person name="Mino S."/>
            <person name="Sawayama S."/>
            <person name="Takai K."/>
            <person name="Nakagawa S."/>
        </authorList>
    </citation>
    <scope>NUCLEOTIDE SEQUENCE [LARGE SCALE GENOMIC DNA]</scope>
    <source>
        <strain evidence="15 16">HS1857</strain>
    </source>
</reference>
<dbReference type="Pfam" id="PF02163">
    <property type="entry name" value="Peptidase_M50"/>
    <property type="match status" value="1"/>
</dbReference>
<protein>
    <recommendedName>
        <fullName evidence="14">Peptidase M50 domain-containing protein</fullName>
    </recommendedName>
</protein>
<dbReference type="OrthoDB" id="9800627at2"/>
<comment type="similarity">
    <text evidence="3">Belongs to the peptidase M50B family.</text>
</comment>
<feature type="domain" description="Peptidase M50" evidence="14">
    <location>
        <begin position="137"/>
        <end position="174"/>
    </location>
</feature>
<keyword evidence="8" id="KW-0378">Hydrolase</keyword>
<comment type="caution">
    <text evidence="15">The sequence shown here is derived from an EMBL/GenBank/DDBJ whole genome shotgun (WGS) entry which is preliminary data.</text>
</comment>
<keyword evidence="11" id="KW-0482">Metalloprotease</keyword>
<keyword evidence="16" id="KW-1185">Reference proteome</keyword>
<feature type="transmembrane region" description="Helical" evidence="13">
    <location>
        <begin position="188"/>
        <end position="207"/>
    </location>
</feature>
<dbReference type="GO" id="GO:0005886">
    <property type="term" value="C:plasma membrane"/>
    <property type="evidence" value="ECO:0007669"/>
    <property type="project" value="UniProtKB-SubCell"/>
</dbReference>
<dbReference type="AlphaFoldDB" id="A0A292YCH9"/>
<feature type="transmembrane region" description="Helical" evidence="13">
    <location>
        <begin position="7"/>
        <end position="28"/>
    </location>
</feature>
<dbReference type="Proteomes" id="UP000217944">
    <property type="component" value="Unassembled WGS sequence"/>
</dbReference>
<evidence type="ECO:0000256" key="7">
    <source>
        <dbReference type="ARBA" id="ARBA00022723"/>
    </source>
</evidence>
<keyword evidence="7" id="KW-0479">Metal-binding</keyword>
<keyword evidence="9" id="KW-0862">Zinc</keyword>
<dbReference type="InterPro" id="IPR052348">
    <property type="entry name" value="Metallopeptidase_M50B"/>
</dbReference>
<keyword evidence="12 13" id="KW-0472">Membrane</keyword>
<gene>
    <name evidence="15" type="ORF">LNAT_P0724</name>
</gene>
<feature type="transmembrane region" description="Helical" evidence="13">
    <location>
        <begin position="97"/>
        <end position="122"/>
    </location>
</feature>
<proteinExistence type="inferred from homology"/>
<keyword evidence="10 13" id="KW-1133">Transmembrane helix</keyword>
<dbReference type="RefSeq" id="WP_096258565.1">
    <property type="nucleotide sequence ID" value="NZ_BDME01000001.1"/>
</dbReference>
<evidence type="ECO:0000256" key="12">
    <source>
        <dbReference type="ARBA" id="ARBA00023136"/>
    </source>
</evidence>
<evidence type="ECO:0000256" key="5">
    <source>
        <dbReference type="ARBA" id="ARBA00022670"/>
    </source>
</evidence>
<accession>A0A292YCH9</accession>
<name>A0A292YCH9_9BACT</name>
<dbReference type="GO" id="GO:0046872">
    <property type="term" value="F:metal ion binding"/>
    <property type="evidence" value="ECO:0007669"/>
    <property type="project" value="UniProtKB-KW"/>
</dbReference>
<dbReference type="GO" id="GO:0008237">
    <property type="term" value="F:metallopeptidase activity"/>
    <property type="evidence" value="ECO:0007669"/>
    <property type="project" value="UniProtKB-KW"/>
</dbReference>